<evidence type="ECO:0000313" key="14">
    <source>
        <dbReference type="Proteomes" id="UP001153076"/>
    </source>
</evidence>
<accession>A0A9Q1KU48</accession>
<protein>
    <recommendedName>
        <fullName evidence="10">gibberellin 2beta-dioxygenase</fullName>
        <ecNumber evidence="10">1.14.11.13</ecNumber>
    </recommendedName>
</protein>
<evidence type="ECO:0000256" key="10">
    <source>
        <dbReference type="ARBA" id="ARBA00066708"/>
    </source>
</evidence>
<dbReference type="GO" id="GO:0046872">
    <property type="term" value="F:metal ion binding"/>
    <property type="evidence" value="ECO:0007669"/>
    <property type="project" value="UniProtKB-KW"/>
</dbReference>
<dbReference type="Pfam" id="PF03171">
    <property type="entry name" value="2OG-FeII_Oxy"/>
    <property type="match status" value="1"/>
</dbReference>
<dbReference type="InterPro" id="IPR005123">
    <property type="entry name" value="Oxoglu/Fe-dep_dioxygenase_dom"/>
</dbReference>
<comment type="catalytic activity">
    <reaction evidence="7">
        <text>gibberellin A1 + 2-oxoglutarate + O2 = gibberellin A8 + succinate + CO2</text>
        <dbReference type="Rhea" id="RHEA:15005"/>
        <dbReference type="ChEBI" id="CHEBI:15379"/>
        <dbReference type="ChEBI" id="CHEBI:16526"/>
        <dbReference type="ChEBI" id="CHEBI:16810"/>
        <dbReference type="ChEBI" id="CHEBI:30031"/>
        <dbReference type="ChEBI" id="CHEBI:58524"/>
        <dbReference type="ChEBI" id="CHEBI:58594"/>
        <dbReference type="EC" id="1.14.11.13"/>
    </reaction>
</comment>
<evidence type="ECO:0000256" key="5">
    <source>
        <dbReference type="ARBA" id="ARBA00023004"/>
    </source>
</evidence>
<evidence type="ECO:0000256" key="4">
    <source>
        <dbReference type="ARBA" id="ARBA00023002"/>
    </source>
</evidence>
<dbReference type="InterPro" id="IPR050231">
    <property type="entry name" value="Iron_ascorbate_oxido_reductase"/>
</dbReference>
<dbReference type="Pfam" id="PF14226">
    <property type="entry name" value="DIOX_N"/>
    <property type="match status" value="1"/>
</dbReference>
<dbReference type="PANTHER" id="PTHR47990">
    <property type="entry name" value="2-OXOGLUTARATE (2OG) AND FE(II)-DEPENDENT OXYGENASE SUPERFAMILY PROTEIN-RELATED"/>
    <property type="match status" value="1"/>
</dbReference>
<comment type="caution">
    <text evidence="13">The sequence shown here is derived from an EMBL/GenBank/DDBJ whole genome shotgun (WGS) entry which is preliminary data.</text>
</comment>
<keyword evidence="3" id="KW-0223">Dioxygenase</keyword>
<proteinExistence type="inferred from homology"/>
<keyword evidence="5 11" id="KW-0408">Iron</keyword>
<keyword evidence="4 11" id="KW-0560">Oxidoreductase</keyword>
<evidence type="ECO:0000256" key="8">
    <source>
        <dbReference type="ARBA" id="ARBA00055835"/>
    </source>
</evidence>
<dbReference type="GO" id="GO:0045543">
    <property type="term" value="F:gibberellin 2-beta-dioxygenase activity"/>
    <property type="evidence" value="ECO:0007669"/>
    <property type="project" value="UniProtKB-EC"/>
</dbReference>
<evidence type="ECO:0000256" key="1">
    <source>
        <dbReference type="ARBA" id="ARBA00004972"/>
    </source>
</evidence>
<evidence type="ECO:0000313" key="13">
    <source>
        <dbReference type="EMBL" id="KAJ8449915.1"/>
    </source>
</evidence>
<evidence type="ECO:0000256" key="2">
    <source>
        <dbReference type="ARBA" id="ARBA00022723"/>
    </source>
</evidence>
<comment type="similarity">
    <text evidence="9">Belongs to the iron/ascorbate-dependent oxidoreductase family. GA2OX subfamily.</text>
</comment>
<dbReference type="InterPro" id="IPR027443">
    <property type="entry name" value="IPNS-like_sf"/>
</dbReference>
<gene>
    <name evidence="13" type="ORF">Cgig2_029277</name>
</gene>
<dbReference type="AlphaFoldDB" id="A0A9Q1KU48"/>
<dbReference type="EMBL" id="JAKOGI010000018">
    <property type="protein sequence ID" value="KAJ8449915.1"/>
    <property type="molecule type" value="Genomic_DNA"/>
</dbReference>
<evidence type="ECO:0000256" key="7">
    <source>
        <dbReference type="ARBA" id="ARBA00052204"/>
    </source>
</evidence>
<dbReference type="PROSITE" id="PS51471">
    <property type="entry name" value="FE2OG_OXY"/>
    <property type="match status" value="1"/>
</dbReference>
<dbReference type="Gene3D" id="2.60.120.330">
    <property type="entry name" value="B-lactam Antibiotic, Isopenicillin N Synthase, Chain"/>
    <property type="match status" value="1"/>
</dbReference>
<reference evidence="13" key="1">
    <citation type="submission" date="2022-04" db="EMBL/GenBank/DDBJ databases">
        <title>Carnegiea gigantea Genome sequencing and assembly v2.</title>
        <authorList>
            <person name="Copetti D."/>
            <person name="Sanderson M.J."/>
            <person name="Burquez A."/>
            <person name="Wojciechowski M.F."/>
        </authorList>
    </citation>
    <scope>NUCLEOTIDE SEQUENCE</scope>
    <source>
        <strain evidence="13">SGP5-SGP5p</strain>
        <tissue evidence="13">Aerial part</tissue>
    </source>
</reference>
<dbReference type="InterPro" id="IPR026992">
    <property type="entry name" value="DIOX_N"/>
</dbReference>
<organism evidence="13 14">
    <name type="scientific">Carnegiea gigantea</name>
    <dbReference type="NCBI Taxonomy" id="171969"/>
    <lineage>
        <taxon>Eukaryota</taxon>
        <taxon>Viridiplantae</taxon>
        <taxon>Streptophyta</taxon>
        <taxon>Embryophyta</taxon>
        <taxon>Tracheophyta</taxon>
        <taxon>Spermatophyta</taxon>
        <taxon>Magnoliopsida</taxon>
        <taxon>eudicotyledons</taxon>
        <taxon>Gunneridae</taxon>
        <taxon>Pentapetalae</taxon>
        <taxon>Caryophyllales</taxon>
        <taxon>Cactineae</taxon>
        <taxon>Cactaceae</taxon>
        <taxon>Cactoideae</taxon>
        <taxon>Echinocereeae</taxon>
        <taxon>Carnegiea</taxon>
    </lineage>
</organism>
<evidence type="ECO:0000259" key="12">
    <source>
        <dbReference type="PROSITE" id="PS51471"/>
    </source>
</evidence>
<comment type="pathway">
    <text evidence="1">Hormone biosynthesis.</text>
</comment>
<keyword evidence="14" id="KW-1185">Reference proteome</keyword>
<name>A0A9Q1KU48_9CARY</name>
<dbReference type="Proteomes" id="UP001153076">
    <property type="component" value="Unassembled WGS sequence"/>
</dbReference>
<evidence type="ECO:0000256" key="11">
    <source>
        <dbReference type="RuleBase" id="RU003682"/>
    </source>
</evidence>
<dbReference type="FunFam" id="2.60.120.330:FF:000014">
    <property type="entry name" value="Gibberellin 2-beta-dioxygenase 1"/>
    <property type="match status" value="1"/>
</dbReference>
<dbReference type="OrthoDB" id="288590at2759"/>
<sequence>MVVQSEPALDQFIRTCKPSTQFFTGIPTIDLTHPDANSLLVKACEEFGFFKVINHGIPLQMVNELEEQALSFFQLPQVVKEKAGNPRPFGYGNKRIGQNGDVGWVEYLLLSASPDFIHQICLSLFPDNPHVFSSAINNYISKVKKMGEQVLEMMAEGLGIEDERVFSRLIKDEKSDSCFRLNHYPPCPELELEMSGRNLVGFGEHTDPQIISVLRSNNTAGFQISLSDGTWVSVPPDHNSFFINVGDSLQVMTNGRFKSVKHRVFADHTKSRISMIFFGGPPLCEKIAPLPCILQGGGECLYEEFTWWEYKQAAYKTRLSDNRLGHFAKTNTNIVQH</sequence>
<dbReference type="SUPFAM" id="SSF51197">
    <property type="entry name" value="Clavaminate synthase-like"/>
    <property type="match status" value="1"/>
</dbReference>
<comment type="function">
    <text evidence="8">Catalyzes the 2-beta-hydroxylation of several biologically active gibberellins, leading to the homeostatic regulation of their endogenous level. Catabolism of gibberellins (GAs) plays a central role in plant development. Converts GA9/GA20 to GA51/GA29 and GA4/GA1 to GA34/GA8.</text>
</comment>
<keyword evidence="2 11" id="KW-0479">Metal-binding</keyword>
<comment type="pathway">
    <text evidence="6">Plant hormone biosynthesis; gibberellin biosynthesis.</text>
</comment>
<dbReference type="PRINTS" id="PR00682">
    <property type="entry name" value="IPNSYNTHASE"/>
</dbReference>
<dbReference type="InterPro" id="IPR044861">
    <property type="entry name" value="IPNS-like_FE2OG_OXY"/>
</dbReference>
<evidence type="ECO:0000256" key="3">
    <source>
        <dbReference type="ARBA" id="ARBA00022964"/>
    </source>
</evidence>
<feature type="domain" description="Fe2OG dioxygenase" evidence="12">
    <location>
        <begin position="174"/>
        <end position="281"/>
    </location>
</feature>
<evidence type="ECO:0000256" key="9">
    <source>
        <dbReference type="ARBA" id="ARBA00061282"/>
    </source>
</evidence>
<evidence type="ECO:0000256" key="6">
    <source>
        <dbReference type="ARBA" id="ARBA00037909"/>
    </source>
</evidence>
<dbReference type="EC" id="1.14.11.13" evidence="10"/>